<dbReference type="AlphaFoldDB" id="A0AAD7EVM7"/>
<name>A0AAD7EVM7_9AGAR</name>
<feature type="domain" description="Protein kinase" evidence="2">
    <location>
        <begin position="1"/>
        <end position="211"/>
    </location>
</feature>
<dbReference type="PIRSF" id="PIRSF000654">
    <property type="entry name" value="Integrin-linked_kinase"/>
    <property type="match status" value="1"/>
</dbReference>
<dbReference type="PROSITE" id="PS00109">
    <property type="entry name" value="PROTEIN_KINASE_TYR"/>
    <property type="match status" value="1"/>
</dbReference>
<dbReference type="GO" id="GO:0005524">
    <property type="term" value="F:ATP binding"/>
    <property type="evidence" value="ECO:0007669"/>
    <property type="project" value="InterPro"/>
</dbReference>
<dbReference type="SUPFAM" id="SSF56112">
    <property type="entry name" value="Protein kinase-like (PK-like)"/>
    <property type="match status" value="1"/>
</dbReference>
<evidence type="ECO:0000259" key="2">
    <source>
        <dbReference type="PROSITE" id="PS50011"/>
    </source>
</evidence>
<protein>
    <submittedName>
        <fullName evidence="3">Kinase-like domain-containing protein</fullName>
    </submittedName>
</protein>
<dbReference type="InterPro" id="IPR051681">
    <property type="entry name" value="Ser/Thr_Kinases-Pseudokinases"/>
</dbReference>
<organism evidence="3 4">
    <name type="scientific">Mycena albidolilacea</name>
    <dbReference type="NCBI Taxonomy" id="1033008"/>
    <lineage>
        <taxon>Eukaryota</taxon>
        <taxon>Fungi</taxon>
        <taxon>Dikarya</taxon>
        <taxon>Basidiomycota</taxon>
        <taxon>Agaricomycotina</taxon>
        <taxon>Agaricomycetes</taxon>
        <taxon>Agaricomycetidae</taxon>
        <taxon>Agaricales</taxon>
        <taxon>Marasmiineae</taxon>
        <taxon>Mycenaceae</taxon>
        <taxon>Mycena</taxon>
    </lineage>
</organism>
<proteinExistence type="predicted"/>
<dbReference type="PANTHER" id="PTHR44329">
    <property type="entry name" value="SERINE/THREONINE-PROTEIN KINASE TNNI3K-RELATED"/>
    <property type="match status" value="1"/>
</dbReference>
<dbReference type="Gene3D" id="1.10.510.10">
    <property type="entry name" value="Transferase(Phosphotransferase) domain 1"/>
    <property type="match status" value="1"/>
</dbReference>
<dbReference type="GO" id="GO:0004674">
    <property type="term" value="F:protein serine/threonine kinase activity"/>
    <property type="evidence" value="ECO:0007669"/>
    <property type="project" value="TreeGrafter"/>
</dbReference>
<dbReference type="Proteomes" id="UP001218218">
    <property type="component" value="Unassembled WGS sequence"/>
</dbReference>
<feature type="region of interest" description="Disordered" evidence="1">
    <location>
        <begin position="219"/>
        <end position="240"/>
    </location>
</feature>
<evidence type="ECO:0000313" key="4">
    <source>
        <dbReference type="Proteomes" id="UP001218218"/>
    </source>
</evidence>
<keyword evidence="3" id="KW-0418">Kinase</keyword>
<keyword evidence="3" id="KW-0808">Transferase</keyword>
<dbReference type="PROSITE" id="PS50011">
    <property type="entry name" value="PROTEIN_KINASE_DOM"/>
    <property type="match status" value="1"/>
</dbReference>
<evidence type="ECO:0000313" key="3">
    <source>
        <dbReference type="EMBL" id="KAJ7353548.1"/>
    </source>
</evidence>
<gene>
    <name evidence="3" type="ORF">DFH08DRAFT_692443</name>
</gene>
<dbReference type="InterPro" id="IPR008266">
    <property type="entry name" value="Tyr_kinase_AS"/>
</dbReference>
<accession>A0AAD7EVM7</accession>
<feature type="non-terminal residue" evidence="3">
    <location>
        <position position="1"/>
    </location>
</feature>
<reference evidence="3" key="1">
    <citation type="submission" date="2023-03" db="EMBL/GenBank/DDBJ databases">
        <title>Massive genome expansion in bonnet fungi (Mycena s.s.) driven by repeated elements and novel gene families across ecological guilds.</title>
        <authorList>
            <consortium name="Lawrence Berkeley National Laboratory"/>
            <person name="Harder C.B."/>
            <person name="Miyauchi S."/>
            <person name="Viragh M."/>
            <person name="Kuo A."/>
            <person name="Thoen E."/>
            <person name="Andreopoulos B."/>
            <person name="Lu D."/>
            <person name="Skrede I."/>
            <person name="Drula E."/>
            <person name="Henrissat B."/>
            <person name="Morin E."/>
            <person name="Kohler A."/>
            <person name="Barry K."/>
            <person name="LaButti K."/>
            <person name="Morin E."/>
            <person name="Salamov A."/>
            <person name="Lipzen A."/>
            <person name="Mereny Z."/>
            <person name="Hegedus B."/>
            <person name="Baldrian P."/>
            <person name="Stursova M."/>
            <person name="Weitz H."/>
            <person name="Taylor A."/>
            <person name="Grigoriev I.V."/>
            <person name="Nagy L.G."/>
            <person name="Martin F."/>
            <person name="Kauserud H."/>
        </authorList>
    </citation>
    <scope>NUCLEOTIDE SEQUENCE</scope>
    <source>
        <strain evidence="3">CBHHK002</strain>
    </source>
</reference>
<dbReference type="InterPro" id="IPR000719">
    <property type="entry name" value="Prot_kinase_dom"/>
</dbReference>
<evidence type="ECO:0000256" key="1">
    <source>
        <dbReference type="SAM" id="MobiDB-lite"/>
    </source>
</evidence>
<dbReference type="InterPro" id="IPR011009">
    <property type="entry name" value="Kinase-like_dom_sf"/>
</dbReference>
<keyword evidence="4" id="KW-1185">Reference proteome</keyword>
<dbReference type="InterPro" id="IPR001245">
    <property type="entry name" value="Ser-Thr/Tyr_kinase_cat_dom"/>
</dbReference>
<dbReference type="Pfam" id="PF07714">
    <property type="entry name" value="PK_Tyr_Ser-Thr"/>
    <property type="match status" value="1"/>
</dbReference>
<comment type="caution">
    <text evidence="3">The sequence shown here is derived from an EMBL/GenBank/DDBJ whole genome shotgun (WGS) entry which is preliminary data.</text>
</comment>
<dbReference type="EMBL" id="JARIHO010000011">
    <property type="protein sequence ID" value="KAJ7353548.1"/>
    <property type="molecule type" value="Genomic_DNA"/>
</dbReference>
<sequence>LQHSFILPLIGIDRETFPSSLCMVSPWMENGTILKYLNDHGRANIDQLLSEISKGLEYLHSQNLVHGDLRGANILITNEWSPCLADFGLASLTDPTAATTTSHRAGSIRWMAPELIDPSRFGRSFARTPATDVYAFGCVCLELYTGRPPFANLSETAAMLRVIDGDRPDQPSSEHEMSGMIWQYINKFWAQDPATRPTAQEVARDMAQNFVSWLATQSPAPSEYIPEPDPSDSDAVWWAE</sequence>